<evidence type="ECO:0000256" key="1">
    <source>
        <dbReference type="ARBA" id="ARBA00009861"/>
    </source>
</evidence>
<keyword evidence="3" id="KW-1185">Reference proteome</keyword>
<evidence type="ECO:0000313" key="2">
    <source>
        <dbReference type="EMBL" id="KAF8413784.1"/>
    </source>
</evidence>
<dbReference type="Proteomes" id="UP000655225">
    <property type="component" value="Unassembled WGS sequence"/>
</dbReference>
<organism evidence="2 3">
    <name type="scientific">Tetracentron sinense</name>
    <name type="common">Spur-leaf</name>
    <dbReference type="NCBI Taxonomy" id="13715"/>
    <lineage>
        <taxon>Eukaryota</taxon>
        <taxon>Viridiplantae</taxon>
        <taxon>Streptophyta</taxon>
        <taxon>Embryophyta</taxon>
        <taxon>Tracheophyta</taxon>
        <taxon>Spermatophyta</taxon>
        <taxon>Magnoliopsida</taxon>
        <taxon>Trochodendrales</taxon>
        <taxon>Trochodendraceae</taxon>
        <taxon>Tetracentron</taxon>
    </lineage>
</organism>
<sequence>MEVKIVETTLVYPSHPPFDHDHVLPLSHLDNDRNVQVNFRYLRAYLSTTTVNPADPVHVISEALSKALVHYFPFSGTLRRRRHDSRLELLCKPGKGVPIIRATADRSLASVNYLDDPAAHFLEHLVPDPNPEDQLFNPFVLQITIFACGGYSLGASIHHSMCDGLGSTQFFNTMAEFARGPTQPSVMPVWDRPRLLGPRTPPRVDVPFHEFLCLDKDFSPYIQLTSPVVRECFPVRDECLDRFKATLSEQSGSSFTTFEALGAFIWRARVKASKVASDEKVKFAYSMNIRKQVKPALPVGYWGNGCVAMYVQLSAKELVEQPIWETAELIKKSKRNTTDEYVRSFIDFQELNYAEGITAGKGVSGFTDWRHLGHSTVDFGWGGPVTVLPLSRNLLGSVEPCFFLPYSSANEGKKDGFKVLVSLPEAAMPAFRVEMEKFSNEFSGASNLDSSSVTNLPMKGKGTGSRF</sequence>
<name>A0A834ZUA0_TETSI</name>
<dbReference type="OMA" id="GATQFFN"/>
<dbReference type="AlphaFoldDB" id="A0A834ZUA0"/>
<reference evidence="2 3" key="1">
    <citation type="submission" date="2020-04" db="EMBL/GenBank/DDBJ databases">
        <title>Plant Genome Project.</title>
        <authorList>
            <person name="Zhang R.-G."/>
        </authorList>
    </citation>
    <scope>NUCLEOTIDE SEQUENCE [LARGE SCALE GENOMIC DNA]</scope>
    <source>
        <strain evidence="2">YNK0</strain>
        <tissue evidence="2">Leaf</tissue>
    </source>
</reference>
<gene>
    <name evidence="2" type="ORF">HHK36_001777</name>
</gene>
<dbReference type="Pfam" id="PF02458">
    <property type="entry name" value="Transferase"/>
    <property type="match status" value="1"/>
</dbReference>
<dbReference type="EMBL" id="JABCRI010000001">
    <property type="protein sequence ID" value="KAF8413784.1"/>
    <property type="molecule type" value="Genomic_DNA"/>
</dbReference>
<dbReference type="InterPro" id="IPR050898">
    <property type="entry name" value="Plant_acyltransferase"/>
</dbReference>
<evidence type="ECO:0000313" key="3">
    <source>
        <dbReference type="Proteomes" id="UP000655225"/>
    </source>
</evidence>
<dbReference type="Gene3D" id="3.30.559.10">
    <property type="entry name" value="Chloramphenicol acetyltransferase-like domain"/>
    <property type="match status" value="2"/>
</dbReference>
<accession>A0A834ZUA0</accession>
<comment type="caution">
    <text evidence="2">The sequence shown here is derived from an EMBL/GenBank/DDBJ whole genome shotgun (WGS) entry which is preliminary data.</text>
</comment>
<dbReference type="PANTHER" id="PTHR31147:SF33">
    <property type="entry name" value="N-HYDROXYCINNAMOYL_BENZOYLTRANSFERASE, PUTATIVE-RELATED"/>
    <property type="match status" value="1"/>
</dbReference>
<protein>
    <submittedName>
        <fullName evidence="2">Uncharacterized protein</fullName>
    </submittedName>
</protein>
<comment type="similarity">
    <text evidence="1">Belongs to the plant acyltransferase family.</text>
</comment>
<dbReference type="PANTHER" id="PTHR31147">
    <property type="entry name" value="ACYL TRANSFERASE 4"/>
    <property type="match status" value="1"/>
</dbReference>
<dbReference type="InterPro" id="IPR023213">
    <property type="entry name" value="CAT-like_dom_sf"/>
</dbReference>
<proteinExistence type="inferred from homology"/>
<dbReference type="OrthoDB" id="671439at2759"/>